<accession>A0AAF0F694</accession>
<protein>
    <submittedName>
        <fullName evidence="2">Uncharacterized protein</fullName>
    </submittedName>
</protein>
<dbReference type="EMBL" id="CP118377">
    <property type="protein sequence ID" value="WFD43836.1"/>
    <property type="molecule type" value="Genomic_DNA"/>
</dbReference>
<feature type="region of interest" description="Disordered" evidence="1">
    <location>
        <begin position="269"/>
        <end position="308"/>
    </location>
</feature>
<feature type="region of interest" description="Disordered" evidence="1">
    <location>
        <begin position="414"/>
        <end position="568"/>
    </location>
</feature>
<feature type="compositionally biased region" description="Polar residues" evidence="1">
    <location>
        <begin position="94"/>
        <end position="113"/>
    </location>
</feature>
<feature type="compositionally biased region" description="Polar residues" evidence="1">
    <location>
        <begin position="65"/>
        <end position="76"/>
    </location>
</feature>
<name>A0AAF0F694_9BASI</name>
<dbReference type="AlphaFoldDB" id="A0AAF0F694"/>
<feature type="compositionally biased region" description="Polar residues" evidence="1">
    <location>
        <begin position="414"/>
        <end position="433"/>
    </location>
</feature>
<feature type="compositionally biased region" description="Polar residues" evidence="1">
    <location>
        <begin position="127"/>
        <end position="146"/>
    </location>
</feature>
<feature type="compositionally biased region" description="Basic and acidic residues" evidence="1">
    <location>
        <begin position="17"/>
        <end position="27"/>
    </location>
</feature>
<sequence>MTTSIGVADGVLEDKIGTLTPENKKGSDAMINDSVQSRVRSIGLGDDPLSQPEGFRNPSMPLRNVSAQTRSASSSKLKPLSHDDPNFSAVPSRISPSKSLHTSQSMSSLNTPTRSKDARRRLPRVSYVTSPPQKQISTPSPVNNGKSAPPAKPMIQPMVLNTESTKEINIEALLTMCASYGRSKEQKNLPSTFHEDMLHAIATKQRLCLELREQLQQEESHLNSLRSAWQRLATRGGVKVSASPALLPEHKQVLKRRQSTILSPSAIQAQRVEVKNPPMLSRTSSLANLGTRQPATNRPNDSSWRSRLPQQLSSWMEHVNPQDPSGSQPGQNSAHDVAQWLSSRDAEKSGIPPTPRAAADVLSQSRIKDPRFLSQGLDEAPPPPLPKDGENLSDRLVSGWNVLSKRLVETTSTLTDPNTWHEQLSGPPSSQASLPKDYLSDAPDSNTSDHARSPPQSDASNHPHESSGALGKRSIASRARQSFGTSSNTTFAIPPVPRKESPVSKASINPRVTNGSPFSPIDTLSRSSIPHSEDDSGDAGDAINLMAFHDPKETPNSYPNDPLRLASE</sequence>
<keyword evidence="3" id="KW-1185">Reference proteome</keyword>
<feature type="region of interest" description="Disordered" evidence="1">
    <location>
        <begin position="17"/>
        <end position="154"/>
    </location>
</feature>
<reference evidence="2" key="1">
    <citation type="submission" date="2023-02" db="EMBL/GenBank/DDBJ databases">
        <title>Mating type loci evolution in Malassezia.</title>
        <authorList>
            <person name="Coelho M.A."/>
        </authorList>
    </citation>
    <scope>NUCLEOTIDE SEQUENCE</scope>
    <source>
        <strain evidence="2">CBS 14136</strain>
    </source>
</reference>
<evidence type="ECO:0000313" key="3">
    <source>
        <dbReference type="Proteomes" id="UP001214628"/>
    </source>
</evidence>
<feature type="region of interest" description="Disordered" evidence="1">
    <location>
        <begin position="344"/>
        <end position="393"/>
    </location>
</feature>
<evidence type="ECO:0000256" key="1">
    <source>
        <dbReference type="SAM" id="MobiDB-lite"/>
    </source>
</evidence>
<dbReference type="Proteomes" id="UP001214628">
    <property type="component" value="Chromosome 3"/>
</dbReference>
<evidence type="ECO:0000313" key="2">
    <source>
        <dbReference type="EMBL" id="WFD43836.1"/>
    </source>
</evidence>
<feature type="compositionally biased region" description="Polar residues" evidence="1">
    <location>
        <begin position="281"/>
        <end position="308"/>
    </location>
</feature>
<feature type="region of interest" description="Disordered" evidence="1">
    <location>
        <begin position="317"/>
        <end position="336"/>
    </location>
</feature>
<feature type="compositionally biased region" description="Polar residues" evidence="1">
    <location>
        <begin position="504"/>
        <end position="530"/>
    </location>
</feature>
<organism evidence="2 3">
    <name type="scientific">Malassezia psittaci</name>
    <dbReference type="NCBI Taxonomy" id="1821823"/>
    <lineage>
        <taxon>Eukaryota</taxon>
        <taxon>Fungi</taxon>
        <taxon>Dikarya</taxon>
        <taxon>Basidiomycota</taxon>
        <taxon>Ustilaginomycotina</taxon>
        <taxon>Malasseziomycetes</taxon>
        <taxon>Malasseziales</taxon>
        <taxon>Malasseziaceae</taxon>
        <taxon>Malassezia</taxon>
    </lineage>
</organism>
<feature type="compositionally biased region" description="Polar residues" evidence="1">
    <location>
        <begin position="479"/>
        <end position="491"/>
    </location>
</feature>
<proteinExistence type="predicted"/>
<gene>
    <name evidence="2" type="ORF">MPSI1_002501</name>
</gene>
<feature type="compositionally biased region" description="Polar residues" evidence="1">
    <location>
        <begin position="322"/>
        <end position="334"/>
    </location>
</feature>